<feature type="transmembrane region" description="Helical" evidence="2">
    <location>
        <begin position="12"/>
        <end position="32"/>
    </location>
</feature>
<dbReference type="Proteomes" id="UP000013834">
    <property type="component" value="Unassembled WGS sequence"/>
</dbReference>
<evidence type="ECO:0000256" key="1">
    <source>
        <dbReference type="ARBA" id="ARBA00006464"/>
    </source>
</evidence>
<protein>
    <recommendedName>
        <fullName evidence="3">Bacterial sugar transferase domain-containing protein</fullName>
    </recommendedName>
</protein>
<comment type="caution">
    <text evidence="4">The sequence shown here is derived from an EMBL/GenBank/DDBJ whole genome shotgun (WGS) entry which is preliminary data.</text>
</comment>
<evidence type="ECO:0000313" key="4">
    <source>
        <dbReference type="EMBL" id="EOG23459.1"/>
    </source>
</evidence>
<keyword evidence="2" id="KW-0472">Membrane</keyword>
<dbReference type="PANTHER" id="PTHR30576">
    <property type="entry name" value="COLANIC BIOSYNTHESIS UDP-GLUCOSE LIPID CARRIER TRANSFERASE"/>
    <property type="match status" value="1"/>
</dbReference>
<dbReference type="GO" id="GO:0016780">
    <property type="term" value="F:phosphotransferase activity, for other substituted phosphate groups"/>
    <property type="evidence" value="ECO:0007669"/>
    <property type="project" value="TreeGrafter"/>
</dbReference>
<keyword evidence="2" id="KW-1133">Transmembrane helix</keyword>
<reference evidence="4 5" key="1">
    <citation type="submission" date="2013-02" db="EMBL/GenBank/DDBJ databases">
        <title>The Genome Sequence of Enterococcus faecium VRE_84.</title>
        <authorList>
            <consortium name="The Broad Institute Genome Sequencing Platform"/>
            <consortium name="The Broad Institute Genome Sequencing Center for Infectious Disease"/>
            <person name="Earl A.M."/>
            <person name="Gilmore M.S."/>
            <person name="Lebreton F."/>
            <person name="Hammerum A.M."/>
            <person name="Jensen L.B."/>
            <person name="Guardabassi L."/>
            <person name="Walker B."/>
            <person name="Young S.K."/>
            <person name="Zeng Q."/>
            <person name="Gargeya S."/>
            <person name="Fitzgerald M."/>
            <person name="Haas B."/>
            <person name="Abouelleil A."/>
            <person name="Alvarado L."/>
            <person name="Arachchi H.M."/>
            <person name="Berlin A.M."/>
            <person name="Chapman S.B."/>
            <person name="Dewar J."/>
            <person name="Goldberg J."/>
            <person name="Griggs A."/>
            <person name="Gujja S."/>
            <person name="Hansen M."/>
            <person name="Howarth C."/>
            <person name="Imamovic A."/>
            <person name="Larimer J."/>
            <person name="McCowan C."/>
            <person name="Murphy C."/>
            <person name="Neiman D."/>
            <person name="Pearson M."/>
            <person name="Priest M."/>
            <person name="Roberts A."/>
            <person name="Saif S."/>
            <person name="Shea T."/>
            <person name="Sisk P."/>
            <person name="Sykes S."/>
            <person name="Wortman J."/>
            <person name="Nusbaum C."/>
            <person name="Birren B."/>
        </authorList>
    </citation>
    <scope>NUCLEOTIDE SEQUENCE [LARGE SCALE GENOMIC DNA]</scope>
    <source>
        <strain evidence="4 5">VRE 84</strain>
    </source>
</reference>
<comment type="similarity">
    <text evidence="1">Belongs to the bacterial sugar transferase family.</text>
</comment>
<evidence type="ECO:0000313" key="5">
    <source>
        <dbReference type="Proteomes" id="UP000013834"/>
    </source>
</evidence>
<proteinExistence type="inferred from homology"/>
<name>A0A829F750_ENTFC</name>
<evidence type="ECO:0000256" key="2">
    <source>
        <dbReference type="SAM" id="Phobius"/>
    </source>
</evidence>
<dbReference type="Pfam" id="PF02397">
    <property type="entry name" value="Bac_transf"/>
    <property type="match status" value="1"/>
</dbReference>
<accession>A0A829F750</accession>
<gene>
    <name evidence="4" type="ORF">SMG_02324</name>
</gene>
<dbReference type="EMBL" id="AIVF01000041">
    <property type="protein sequence ID" value="EOG23459.1"/>
    <property type="molecule type" value="Genomic_DNA"/>
</dbReference>
<dbReference type="AlphaFoldDB" id="A0A829F750"/>
<dbReference type="InterPro" id="IPR003362">
    <property type="entry name" value="Bact_transf"/>
</dbReference>
<dbReference type="RefSeq" id="WP_010729046.1">
    <property type="nucleotide sequence ID" value="NZ_KB948134.1"/>
</dbReference>
<sequence>MYKYLKRILDIIFSIMLLPILLIIVLVFGIAIKVTDGGPIFYVAERRGRNGKIFKMYKIRTMKVNSPDIRNSDNSTFNSKNDPRVTSVGKFLRKTSLDEFAQIINVFKGDMSFIGPRPVTIDKSLKEYDEKRKKRLIVRPGITGYTQAYFRNSILQEKKFEYDAYYAQSYNFLLDIKIVIKTVKTILFQENIYGMSEENE</sequence>
<feature type="domain" description="Bacterial sugar transferase" evidence="3">
    <location>
        <begin position="6"/>
        <end position="187"/>
    </location>
</feature>
<dbReference type="PANTHER" id="PTHR30576:SF0">
    <property type="entry name" value="UNDECAPRENYL-PHOSPHATE N-ACETYLGALACTOSAMINYL 1-PHOSPHATE TRANSFERASE-RELATED"/>
    <property type="match status" value="1"/>
</dbReference>
<evidence type="ECO:0000259" key="3">
    <source>
        <dbReference type="Pfam" id="PF02397"/>
    </source>
</evidence>
<keyword evidence="2" id="KW-0812">Transmembrane</keyword>
<organism evidence="4 5">
    <name type="scientific">Enterococcus faecium EnGen0180</name>
    <dbReference type="NCBI Taxonomy" id="1157475"/>
    <lineage>
        <taxon>Bacteria</taxon>
        <taxon>Bacillati</taxon>
        <taxon>Bacillota</taxon>
        <taxon>Bacilli</taxon>
        <taxon>Lactobacillales</taxon>
        <taxon>Enterococcaceae</taxon>
        <taxon>Enterococcus</taxon>
    </lineage>
</organism>